<accession>A0A1X2G395</accession>
<keyword evidence="2" id="KW-0812">Transmembrane</keyword>
<feature type="transmembrane region" description="Helical" evidence="2">
    <location>
        <begin position="112"/>
        <end position="133"/>
    </location>
</feature>
<evidence type="ECO:0000313" key="4">
    <source>
        <dbReference type="Proteomes" id="UP000242146"/>
    </source>
</evidence>
<dbReference type="PANTHER" id="PTHR38848:SF3">
    <property type="entry name" value="G-PROTEIN COUPLED RECEPTORS FAMILY 3 PROFILE DOMAIN-CONTAINING PROTEIN"/>
    <property type="match status" value="1"/>
</dbReference>
<dbReference type="AlphaFoldDB" id="A0A1X2G395"/>
<feature type="region of interest" description="Disordered" evidence="1">
    <location>
        <begin position="302"/>
        <end position="338"/>
    </location>
</feature>
<name>A0A1X2G395_9FUNG</name>
<evidence type="ECO:0000256" key="2">
    <source>
        <dbReference type="SAM" id="Phobius"/>
    </source>
</evidence>
<keyword evidence="2" id="KW-1133">Transmembrane helix</keyword>
<sequence length="338" mass="38030">MEYEVVSNPHLHAFTLSWYFCVDGRGNFQLPMKNRAQVNFFLRLQIYFHNAWIEPDGHCSIGLKPIASIPLMTYDFIINLYMTVLFVRPLMKIESDNNGGWRESRLRDVAKRTMVASMVCLIVSFANVCALTILHGYEPGVICLTCCFVDVMINVCTVHWVTTQRTKKGARHTAIQPELSEDSKAVPTITTQTSQSDASQEKKKQQQQRYRFDPLTQQYGEFGHSAWPSADISDYHPTVYMSATGNTIHTSPVTAYQPQHIQNKDNQLPSLQPPAVSSNILGSSTPISYHYVNGRFVMITDKDDDDTHSSSQSSCIQDPSSSQSLTIASSDSSRTRVD</sequence>
<reference evidence="3 4" key="1">
    <citation type="submission" date="2016-07" db="EMBL/GenBank/DDBJ databases">
        <title>Pervasive Adenine N6-methylation of Active Genes in Fungi.</title>
        <authorList>
            <consortium name="DOE Joint Genome Institute"/>
            <person name="Mondo S.J."/>
            <person name="Dannebaum R.O."/>
            <person name="Kuo R.C."/>
            <person name="Labutti K."/>
            <person name="Haridas S."/>
            <person name="Kuo A."/>
            <person name="Salamov A."/>
            <person name="Ahrendt S.R."/>
            <person name="Lipzen A."/>
            <person name="Sullivan W."/>
            <person name="Andreopoulos W.B."/>
            <person name="Clum A."/>
            <person name="Lindquist E."/>
            <person name="Daum C."/>
            <person name="Ramamoorthy G.K."/>
            <person name="Gryganskyi A."/>
            <person name="Culley D."/>
            <person name="Magnuson J.K."/>
            <person name="James T.Y."/>
            <person name="O'Malley M.A."/>
            <person name="Stajich J.E."/>
            <person name="Spatafora J.W."/>
            <person name="Visel A."/>
            <person name="Grigoriev I.V."/>
        </authorList>
    </citation>
    <scope>NUCLEOTIDE SEQUENCE [LARGE SCALE GENOMIC DNA]</scope>
    <source>
        <strain evidence="3 4">NRRL 3301</strain>
    </source>
</reference>
<proteinExistence type="predicted"/>
<keyword evidence="4" id="KW-1185">Reference proteome</keyword>
<feature type="transmembrane region" description="Helical" evidence="2">
    <location>
        <begin position="139"/>
        <end position="161"/>
    </location>
</feature>
<evidence type="ECO:0000313" key="3">
    <source>
        <dbReference type="EMBL" id="ORX43553.1"/>
    </source>
</evidence>
<feature type="compositionally biased region" description="Low complexity" evidence="1">
    <location>
        <begin position="309"/>
        <end position="324"/>
    </location>
</feature>
<dbReference type="Proteomes" id="UP000242146">
    <property type="component" value="Unassembled WGS sequence"/>
</dbReference>
<dbReference type="PANTHER" id="PTHR38848">
    <property type="entry name" value="G-PROTEIN COUPLED RECEPTORS FAMILY 3 PROFILE DOMAIN-CONTAINING PROTEIN"/>
    <property type="match status" value="1"/>
</dbReference>
<organism evidence="3 4">
    <name type="scientific">Hesseltinella vesiculosa</name>
    <dbReference type="NCBI Taxonomy" id="101127"/>
    <lineage>
        <taxon>Eukaryota</taxon>
        <taxon>Fungi</taxon>
        <taxon>Fungi incertae sedis</taxon>
        <taxon>Mucoromycota</taxon>
        <taxon>Mucoromycotina</taxon>
        <taxon>Mucoromycetes</taxon>
        <taxon>Mucorales</taxon>
        <taxon>Cunninghamellaceae</taxon>
        <taxon>Hesseltinella</taxon>
    </lineage>
</organism>
<comment type="caution">
    <text evidence="3">The sequence shown here is derived from an EMBL/GenBank/DDBJ whole genome shotgun (WGS) entry which is preliminary data.</text>
</comment>
<evidence type="ECO:0000256" key="1">
    <source>
        <dbReference type="SAM" id="MobiDB-lite"/>
    </source>
</evidence>
<evidence type="ECO:0008006" key="5">
    <source>
        <dbReference type="Google" id="ProtNLM"/>
    </source>
</evidence>
<gene>
    <name evidence="3" type="ORF">DM01DRAFT_1198452</name>
</gene>
<protein>
    <recommendedName>
        <fullName evidence="5">Transmembrane protein</fullName>
    </recommendedName>
</protein>
<dbReference type="OrthoDB" id="3210850at2759"/>
<dbReference type="EMBL" id="MCGT01000054">
    <property type="protein sequence ID" value="ORX43553.1"/>
    <property type="molecule type" value="Genomic_DNA"/>
</dbReference>
<feature type="transmembrane region" description="Helical" evidence="2">
    <location>
        <begin position="71"/>
        <end position="91"/>
    </location>
</feature>
<feature type="region of interest" description="Disordered" evidence="1">
    <location>
        <begin position="171"/>
        <end position="210"/>
    </location>
</feature>
<keyword evidence="2" id="KW-0472">Membrane</keyword>